<reference evidence="2 3" key="1">
    <citation type="submission" date="2024-01" db="EMBL/GenBank/DDBJ databases">
        <title>Genome assemblies of Stephania.</title>
        <authorList>
            <person name="Yang L."/>
        </authorList>
    </citation>
    <scope>NUCLEOTIDE SEQUENCE [LARGE SCALE GENOMIC DNA]</scope>
    <source>
        <strain evidence="2">YNDBR</strain>
        <tissue evidence="2">Leaf</tissue>
    </source>
</reference>
<feature type="compositionally biased region" description="Low complexity" evidence="1">
    <location>
        <begin position="7"/>
        <end position="17"/>
    </location>
</feature>
<dbReference type="Proteomes" id="UP001420932">
    <property type="component" value="Unassembled WGS sequence"/>
</dbReference>
<evidence type="ECO:0000256" key="1">
    <source>
        <dbReference type="SAM" id="MobiDB-lite"/>
    </source>
</evidence>
<feature type="region of interest" description="Disordered" evidence="1">
    <location>
        <begin position="78"/>
        <end position="111"/>
    </location>
</feature>
<dbReference type="AlphaFoldDB" id="A0AAP0HVC1"/>
<sequence length="111" mass="12402">MTDQPPSSSSHNLTSDSTAMDTPIMTTQYTAVSNPFGSSLTQKWQSRSNKTTISCGSPLFFLSSKGRELMDTSLAQSHAHRRFSMTPTPSTQNLKNGKTKNRWRRDDFSTH</sequence>
<evidence type="ECO:0000313" key="3">
    <source>
        <dbReference type="Proteomes" id="UP001420932"/>
    </source>
</evidence>
<protein>
    <submittedName>
        <fullName evidence="2">Uncharacterized protein</fullName>
    </submittedName>
</protein>
<feature type="compositionally biased region" description="Polar residues" evidence="1">
    <location>
        <begin position="85"/>
        <end position="96"/>
    </location>
</feature>
<feature type="region of interest" description="Disordered" evidence="1">
    <location>
        <begin position="1"/>
        <end position="21"/>
    </location>
</feature>
<name>A0AAP0HVC1_9MAGN</name>
<organism evidence="2 3">
    <name type="scientific">Stephania yunnanensis</name>
    <dbReference type="NCBI Taxonomy" id="152371"/>
    <lineage>
        <taxon>Eukaryota</taxon>
        <taxon>Viridiplantae</taxon>
        <taxon>Streptophyta</taxon>
        <taxon>Embryophyta</taxon>
        <taxon>Tracheophyta</taxon>
        <taxon>Spermatophyta</taxon>
        <taxon>Magnoliopsida</taxon>
        <taxon>Ranunculales</taxon>
        <taxon>Menispermaceae</taxon>
        <taxon>Menispermoideae</taxon>
        <taxon>Cissampelideae</taxon>
        <taxon>Stephania</taxon>
    </lineage>
</organism>
<dbReference type="EMBL" id="JBBNAF010000011">
    <property type="protein sequence ID" value="KAK9098967.1"/>
    <property type="molecule type" value="Genomic_DNA"/>
</dbReference>
<gene>
    <name evidence="2" type="ORF">Syun_026012</name>
</gene>
<accession>A0AAP0HVC1</accession>
<keyword evidence="3" id="KW-1185">Reference proteome</keyword>
<evidence type="ECO:0000313" key="2">
    <source>
        <dbReference type="EMBL" id="KAK9098967.1"/>
    </source>
</evidence>
<comment type="caution">
    <text evidence="2">The sequence shown here is derived from an EMBL/GenBank/DDBJ whole genome shotgun (WGS) entry which is preliminary data.</text>
</comment>
<proteinExistence type="predicted"/>